<gene>
    <name evidence="2" type="ORF">NZD89_03880</name>
</gene>
<protein>
    <submittedName>
        <fullName evidence="2">DUF2306 domain-containing protein</fullName>
    </submittedName>
</protein>
<organism evidence="2 3">
    <name type="scientific">Alicyclobacillus fastidiosus</name>
    <dbReference type="NCBI Taxonomy" id="392011"/>
    <lineage>
        <taxon>Bacteria</taxon>
        <taxon>Bacillati</taxon>
        <taxon>Bacillota</taxon>
        <taxon>Bacilli</taxon>
        <taxon>Bacillales</taxon>
        <taxon>Alicyclobacillaceae</taxon>
        <taxon>Alicyclobacillus</taxon>
    </lineage>
</organism>
<evidence type="ECO:0000256" key="1">
    <source>
        <dbReference type="SAM" id="Phobius"/>
    </source>
</evidence>
<feature type="transmembrane region" description="Helical" evidence="1">
    <location>
        <begin position="5"/>
        <end position="27"/>
    </location>
</feature>
<keyword evidence="1" id="KW-1133">Transmembrane helix</keyword>
<keyword evidence="1" id="KW-0472">Membrane</keyword>
<feature type="transmembrane region" description="Helical" evidence="1">
    <location>
        <begin position="146"/>
        <end position="167"/>
    </location>
</feature>
<sequence>MYRWLLGGVAVLAVVWVIHVVLTTFVFDPTGTHILAHKHLPSHFHHAIWTTVLGLHVVSSSIAMICGLLGFLRRPIPGLRRIHQTNGRIYIVAVLVAALSAGYLAPLATGGEWTSLGFNLLEAAWVLTTVMAYLRIRRKSTERHIAWMIRSYSLAYVNTAVHLWLVILHDAFSIPYNRAYTLSVWLAGAVVLLVAEWIVRRGVLRRSG</sequence>
<keyword evidence="3" id="KW-1185">Reference proteome</keyword>
<feature type="transmembrane region" description="Helical" evidence="1">
    <location>
        <begin position="89"/>
        <end position="107"/>
    </location>
</feature>
<name>A0ABY6ZKA8_9BACL</name>
<feature type="transmembrane region" description="Helical" evidence="1">
    <location>
        <begin position="113"/>
        <end position="134"/>
    </location>
</feature>
<keyword evidence="1" id="KW-0812">Transmembrane</keyword>
<dbReference type="InterPro" id="IPR018750">
    <property type="entry name" value="DUF2306_membrane"/>
</dbReference>
<dbReference type="Proteomes" id="UP001164761">
    <property type="component" value="Chromosome"/>
</dbReference>
<proteinExistence type="predicted"/>
<evidence type="ECO:0000313" key="2">
    <source>
        <dbReference type="EMBL" id="WAH42606.1"/>
    </source>
</evidence>
<reference evidence="2" key="1">
    <citation type="submission" date="2022-08" db="EMBL/GenBank/DDBJ databases">
        <title>Alicyclobacillus fastidiosus DSM 17978, complete genome.</title>
        <authorList>
            <person name="Wang Q."/>
            <person name="Cai R."/>
            <person name="Wang Z."/>
        </authorList>
    </citation>
    <scope>NUCLEOTIDE SEQUENCE</scope>
    <source>
        <strain evidence="2">DSM 17978</strain>
    </source>
</reference>
<feature type="transmembrane region" description="Helical" evidence="1">
    <location>
        <begin position="179"/>
        <end position="199"/>
    </location>
</feature>
<dbReference type="Pfam" id="PF10067">
    <property type="entry name" value="DUF2306"/>
    <property type="match status" value="1"/>
</dbReference>
<dbReference type="EMBL" id="CP104067">
    <property type="protein sequence ID" value="WAH42606.1"/>
    <property type="molecule type" value="Genomic_DNA"/>
</dbReference>
<feature type="transmembrane region" description="Helical" evidence="1">
    <location>
        <begin position="47"/>
        <end position="69"/>
    </location>
</feature>
<evidence type="ECO:0000313" key="3">
    <source>
        <dbReference type="Proteomes" id="UP001164761"/>
    </source>
</evidence>
<accession>A0ABY6ZKA8</accession>
<dbReference type="RefSeq" id="WP_268006477.1">
    <property type="nucleotide sequence ID" value="NZ_BSUT01000001.1"/>
</dbReference>